<dbReference type="VEuPathDB" id="FungiDB:EYZ11_004332"/>
<organism evidence="1 2">
    <name type="scientific">Aspergillus tanneri</name>
    <dbReference type="NCBI Taxonomy" id="1220188"/>
    <lineage>
        <taxon>Eukaryota</taxon>
        <taxon>Fungi</taxon>
        <taxon>Dikarya</taxon>
        <taxon>Ascomycota</taxon>
        <taxon>Pezizomycotina</taxon>
        <taxon>Eurotiomycetes</taxon>
        <taxon>Eurotiomycetidae</taxon>
        <taxon>Eurotiales</taxon>
        <taxon>Aspergillaceae</taxon>
        <taxon>Aspergillus</taxon>
        <taxon>Aspergillus subgen. Circumdati</taxon>
    </lineage>
</organism>
<dbReference type="GeneID" id="54332260"/>
<name>A0A5M9MAW2_9EURO</name>
<dbReference type="AlphaFoldDB" id="A0A5M9MAW2"/>
<dbReference type="Proteomes" id="UP000324241">
    <property type="component" value="Unassembled WGS sequence"/>
</dbReference>
<accession>A0A5M9MAW2</accession>
<evidence type="ECO:0000313" key="1">
    <source>
        <dbReference type="EMBL" id="KAA8642806.1"/>
    </source>
</evidence>
<dbReference type="OrthoDB" id="5216128at2759"/>
<dbReference type="EMBL" id="QUQM01000005">
    <property type="protein sequence ID" value="KAA8642806.1"/>
    <property type="molecule type" value="Genomic_DNA"/>
</dbReference>
<sequence>MPSPLRIQIPCPRWQRNRNCPPGLWSQRYYSSNNALSFFEFNPPALSTDKNFVDSLMDAYGVRDISMGLAVFFTAYFGTRKAKGSVGTLEICADGAGGGKFVARCFGLECEGGCSCRLTINGELTLLVMADVDLS</sequence>
<evidence type="ECO:0000313" key="2">
    <source>
        <dbReference type="Proteomes" id="UP000324241"/>
    </source>
</evidence>
<gene>
    <name evidence="1" type="ORF">ATNIH1004_009558</name>
</gene>
<comment type="caution">
    <text evidence="1">The sequence shown here is derived from an EMBL/GenBank/DDBJ whole genome shotgun (WGS) entry which is preliminary data.</text>
</comment>
<protein>
    <submittedName>
        <fullName evidence="1">Uncharacterized protein</fullName>
    </submittedName>
</protein>
<dbReference type="Pfam" id="PF14087">
    <property type="entry name" value="DUF4267"/>
    <property type="match status" value="1"/>
</dbReference>
<dbReference type="InterPro" id="IPR025363">
    <property type="entry name" value="DUF4267"/>
</dbReference>
<reference evidence="1 2" key="1">
    <citation type="submission" date="2019-08" db="EMBL/GenBank/DDBJ databases">
        <title>The genome sequence of a newly discovered highly antifungal drug resistant Aspergillus species, Aspergillus tanneri NIH 1004.</title>
        <authorList>
            <person name="Mounaud S."/>
            <person name="Singh I."/>
            <person name="Joardar V."/>
            <person name="Pakala S."/>
            <person name="Pakala S."/>
            <person name="Venepally P."/>
            <person name="Chung J.K."/>
            <person name="Losada L."/>
            <person name="Nierman W.C."/>
        </authorList>
    </citation>
    <scope>NUCLEOTIDE SEQUENCE [LARGE SCALE GENOMIC DNA]</scope>
    <source>
        <strain evidence="1 2">NIH1004</strain>
    </source>
</reference>
<proteinExistence type="predicted"/>
<dbReference type="RefSeq" id="XP_033422168.1">
    <property type="nucleotide sequence ID" value="XM_033574150.1"/>
</dbReference>